<dbReference type="SMART" id="SM01158">
    <property type="entry name" value="DUF1741"/>
    <property type="match status" value="1"/>
</dbReference>
<keyword evidence="4" id="KW-0472">Membrane</keyword>
<evidence type="ECO:0000256" key="3">
    <source>
        <dbReference type="ARBA" id="ARBA00022989"/>
    </source>
</evidence>
<dbReference type="GO" id="GO:0016020">
    <property type="term" value="C:membrane"/>
    <property type="evidence" value="ECO:0007669"/>
    <property type="project" value="UniProtKB-SubCell"/>
</dbReference>
<evidence type="ECO:0000256" key="1">
    <source>
        <dbReference type="ARBA" id="ARBA00004370"/>
    </source>
</evidence>
<dbReference type="InterPro" id="IPR039868">
    <property type="entry name" value="ARMD3-like"/>
</dbReference>
<keyword evidence="2" id="KW-0812">Transmembrane</keyword>
<feature type="domain" description="Armadillo-like helical" evidence="5">
    <location>
        <begin position="108"/>
        <end position="230"/>
    </location>
</feature>
<evidence type="ECO:0000256" key="4">
    <source>
        <dbReference type="ARBA" id="ARBA00023136"/>
    </source>
</evidence>
<evidence type="ECO:0000259" key="5">
    <source>
        <dbReference type="SMART" id="SM01158"/>
    </source>
</evidence>
<comment type="subcellular location">
    <subcellularLocation>
        <location evidence="1">Membrane</location>
    </subcellularLocation>
</comment>
<organism evidence="6">
    <name type="scientific">Mesocestoides corti</name>
    <name type="common">Flatworm</name>
    <dbReference type="NCBI Taxonomy" id="53468"/>
    <lineage>
        <taxon>Eukaryota</taxon>
        <taxon>Metazoa</taxon>
        <taxon>Spiralia</taxon>
        <taxon>Lophotrochozoa</taxon>
        <taxon>Platyhelminthes</taxon>
        <taxon>Cestoda</taxon>
        <taxon>Eucestoda</taxon>
        <taxon>Cyclophyllidea</taxon>
        <taxon>Mesocestoididae</taxon>
        <taxon>Mesocestoides</taxon>
    </lineage>
</organism>
<name>A0A5K3G190_MESCO</name>
<dbReference type="GO" id="GO:0005829">
    <property type="term" value="C:cytosol"/>
    <property type="evidence" value="ECO:0007669"/>
    <property type="project" value="TreeGrafter"/>
</dbReference>
<dbReference type="WBParaSite" id="MCU_012744-RA">
    <property type="protein sequence ID" value="MCU_012744-RA"/>
    <property type="gene ID" value="MCU_012744"/>
</dbReference>
<dbReference type="PANTHER" id="PTHR13608">
    <property type="entry name" value="ARMADILLO-LIKE HELICAL DOMAIN-CONTAINING PROTEIN 3"/>
    <property type="match status" value="1"/>
</dbReference>
<reference evidence="6" key="1">
    <citation type="submission" date="2019-11" db="UniProtKB">
        <authorList>
            <consortium name="WormBaseParasite"/>
        </authorList>
    </citation>
    <scope>IDENTIFICATION</scope>
</reference>
<proteinExistence type="predicted"/>
<keyword evidence="3" id="KW-1133">Transmembrane helix</keyword>
<evidence type="ECO:0000313" key="6">
    <source>
        <dbReference type="WBParaSite" id="MCU_012744-RA"/>
    </source>
</evidence>
<dbReference type="AlphaFoldDB" id="A0A5K3G190"/>
<dbReference type="Pfam" id="PF08427">
    <property type="entry name" value="ARMH3_C"/>
    <property type="match status" value="1"/>
</dbReference>
<dbReference type="InterPro" id="IPR013636">
    <property type="entry name" value="ARMH3_C"/>
</dbReference>
<evidence type="ECO:0000256" key="2">
    <source>
        <dbReference type="ARBA" id="ARBA00022692"/>
    </source>
</evidence>
<protein>
    <submittedName>
        <fullName evidence="6">DUF1741 domain-containing protein</fullName>
    </submittedName>
</protein>
<accession>A0A5K3G190</accession>
<dbReference type="PANTHER" id="PTHR13608:SF3">
    <property type="entry name" value="ARMADILLO-LIKE HELICAL DOMAIN-CONTAINING PROTEIN 3"/>
    <property type="match status" value="1"/>
</dbReference>
<sequence length="230" mass="26271">MGLNNESSIVKLSGFKNDPDIENYPPPSLPLDPRNLLADLIEFASVVMQGIHTNPARMNTCNLCFKIISQATKDLSVCCFLHEYNIHFTIQLHRANLRHRKSSVSLLDRSSANTMAAVLLDLLIEFFSTHLMKSFPHEIHGHCLDICFHLLSHQKEHNIRLDYDWGQLWKALFDLMNFVIKSGGPPLCGESFTTLLKVVGIFNFFISFGDCFLLSPSTYDELYYEVIRMT</sequence>